<dbReference type="Proteomes" id="UP000272025">
    <property type="component" value="Unassembled WGS sequence"/>
</dbReference>
<gene>
    <name evidence="1" type="ORF">SODALDRAFT_100699</name>
</gene>
<reference evidence="1 2" key="1">
    <citation type="journal article" date="2018" name="Mol. Ecol.">
        <title>The obligate alkalophilic soda-lake fungus Sodiomyces alkalinus has shifted to a protein diet.</title>
        <authorList>
            <person name="Grum-Grzhimaylo A.A."/>
            <person name="Falkoski D.L."/>
            <person name="van den Heuvel J."/>
            <person name="Valero-Jimenez C.A."/>
            <person name="Min B."/>
            <person name="Choi I.G."/>
            <person name="Lipzen A."/>
            <person name="Daum C.G."/>
            <person name="Aanen D.K."/>
            <person name="Tsang A."/>
            <person name="Henrissat B."/>
            <person name="Bilanenko E.N."/>
            <person name="de Vries R.P."/>
            <person name="van Kan J.A.L."/>
            <person name="Grigoriev I.V."/>
            <person name="Debets A.J.M."/>
        </authorList>
    </citation>
    <scope>NUCLEOTIDE SEQUENCE [LARGE SCALE GENOMIC DNA]</scope>
    <source>
        <strain evidence="1 2">F11</strain>
    </source>
</reference>
<keyword evidence="2" id="KW-1185">Reference proteome</keyword>
<evidence type="ECO:0000313" key="1">
    <source>
        <dbReference type="EMBL" id="ROT40610.1"/>
    </source>
</evidence>
<dbReference type="RefSeq" id="XP_028468416.1">
    <property type="nucleotide sequence ID" value="XM_028606446.1"/>
</dbReference>
<dbReference type="GeneID" id="39574924"/>
<accession>A0A3N2Q1I4</accession>
<organism evidence="1 2">
    <name type="scientific">Sodiomyces alkalinus (strain CBS 110278 / VKM F-3762 / F11)</name>
    <name type="common">Alkaliphilic filamentous fungus</name>
    <dbReference type="NCBI Taxonomy" id="1314773"/>
    <lineage>
        <taxon>Eukaryota</taxon>
        <taxon>Fungi</taxon>
        <taxon>Dikarya</taxon>
        <taxon>Ascomycota</taxon>
        <taxon>Pezizomycotina</taxon>
        <taxon>Sordariomycetes</taxon>
        <taxon>Hypocreomycetidae</taxon>
        <taxon>Glomerellales</taxon>
        <taxon>Plectosphaerellaceae</taxon>
        <taxon>Sodiomyces</taxon>
    </lineage>
</organism>
<evidence type="ECO:0000313" key="2">
    <source>
        <dbReference type="Proteomes" id="UP000272025"/>
    </source>
</evidence>
<proteinExistence type="predicted"/>
<dbReference type="AlphaFoldDB" id="A0A3N2Q1I4"/>
<sequence length="187" mass="21171">MGWPRSDVKAYLLVTRGSPPVQTHQQSTKQVTGQCKCNPSMQKKNKKKNMCSTTIAEIEMACGHSIRPITSVGDQQPRHDGREQPRATKIVVNDTCANCDREVHLHKSRLLYDAQHAELLRCYVEAKRTSNDEEMARLEQGMQTLYRETRKKIGAISKIPSGTGVFWPSMDQGEVFPEDTAHCNMRI</sequence>
<dbReference type="EMBL" id="ML119052">
    <property type="protein sequence ID" value="ROT40610.1"/>
    <property type="molecule type" value="Genomic_DNA"/>
</dbReference>
<protein>
    <submittedName>
        <fullName evidence="1">Uncharacterized protein</fullName>
    </submittedName>
</protein>
<name>A0A3N2Q1I4_SODAK</name>